<gene>
    <name evidence="1" type="ORF">ISN45_Aa07g040610</name>
</gene>
<dbReference type="AlphaFoldDB" id="A0A8T1YDY8"/>
<organism evidence="1 2">
    <name type="scientific">Arabidopsis thaliana x Arabidopsis arenosa</name>
    <dbReference type="NCBI Taxonomy" id="1240361"/>
    <lineage>
        <taxon>Eukaryota</taxon>
        <taxon>Viridiplantae</taxon>
        <taxon>Streptophyta</taxon>
        <taxon>Embryophyta</taxon>
        <taxon>Tracheophyta</taxon>
        <taxon>Spermatophyta</taxon>
        <taxon>Magnoliopsida</taxon>
        <taxon>eudicotyledons</taxon>
        <taxon>Gunneridae</taxon>
        <taxon>Pentapetalae</taxon>
        <taxon>rosids</taxon>
        <taxon>malvids</taxon>
        <taxon>Brassicales</taxon>
        <taxon>Brassicaceae</taxon>
        <taxon>Camelineae</taxon>
        <taxon>Arabidopsis</taxon>
    </lineage>
</organism>
<protein>
    <submittedName>
        <fullName evidence="1">Uncharacterized protein</fullName>
    </submittedName>
</protein>
<feature type="non-terminal residue" evidence="1">
    <location>
        <position position="65"/>
    </location>
</feature>
<feature type="non-terminal residue" evidence="1">
    <location>
        <position position="1"/>
    </location>
</feature>
<proteinExistence type="predicted"/>
<comment type="caution">
    <text evidence="1">The sequence shown here is derived from an EMBL/GenBank/DDBJ whole genome shotgun (WGS) entry which is preliminary data.</text>
</comment>
<accession>A0A8T1YDY8</accession>
<dbReference type="EMBL" id="JAEFBK010000012">
    <property type="protein sequence ID" value="KAG7544197.1"/>
    <property type="molecule type" value="Genomic_DNA"/>
</dbReference>
<keyword evidence="2" id="KW-1185">Reference proteome</keyword>
<sequence length="65" mass="7618">RKREGFCDGEWWVRESDLVRFGHGLQICRICWLLVCSGRHLCSRVMEWCHGNALFFPVVGFAESM</sequence>
<name>A0A8T1YDY8_9BRAS</name>
<evidence type="ECO:0000313" key="2">
    <source>
        <dbReference type="Proteomes" id="UP000694240"/>
    </source>
</evidence>
<dbReference type="Proteomes" id="UP000694240">
    <property type="component" value="Chromosome 12"/>
</dbReference>
<reference evidence="1 2" key="1">
    <citation type="submission" date="2020-12" db="EMBL/GenBank/DDBJ databases">
        <title>Concerted genomic and epigenomic changes stabilize Arabidopsis allopolyploids.</title>
        <authorList>
            <person name="Chen Z."/>
        </authorList>
    </citation>
    <scope>NUCLEOTIDE SEQUENCE [LARGE SCALE GENOMIC DNA]</scope>
    <source>
        <strain evidence="1">Allo738</strain>
        <tissue evidence="1">Leaf</tissue>
    </source>
</reference>
<evidence type="ECO:0000313" key="1">
    <source>
        <dbReference type="EMBL" id="KAG7544197.1"/>
    </source>
</evidence>